<keyword evidence="4 9" id="KW-0456">Lyase</keyword>
<evidence type="ECO:0000256" key="7">
    <source>
        <dbReference type="ARBA" id="ARBA00040167"/>
    </source>
</evidence>
<protein>
    <recommendedName>
        <fullName evidence="7 9">Uroporphyrinogen-III synthase</fullName>
        <ecNumber evidence="3 9">4.2.1.75</ecNumber>
    </recommendedName>
</protein>
<evidence type="ECO:0000256" key="8">
    <source>
        <dbReference type="ARBA" id="ARBA00048617"/>
    </source>
</evidence>
<organism evidence="11 12">
    <name type="scientific">Amantichitinum ursilacus</name>
    <dbReference type="NCBI Taxonomy" id="857265"/>
    <lineage>
        <taxon>Bacteria</taxon>
        <taxon>Pseudomonadati</taxon>
        <taxon>Pseudomonadota</taxon>
        <taxon>Betaproteobacteria</taxon>
        <taxon>Neisseriales</taxon>
        <taxon>Chitinibacteraceae</taxon>
        <taxon>Amantichitinum</taxon>
    </lineage>
</organism>
<accession>A0A0N0XHT7</accession>
<dbReference type="SUPFAM" id="SSF69618">
    <property type="entry name" value="HemD-like"/>
    <property type="match status" value="1"/>
</dbReference>
<comment type="pathway">
    <text evidence="1 9">Porphyrin-containing compound metabolism; protoporphyrin-IX biosynthesis; coproporphyrinogen-III from 5-aminolevulinate: step 3/4.</text>
</comment>
<keyword evidence="5 9" id="KW-0627">Porphyrin biosynthesis</keyword>
<evidence type="ECO:0000256" key="9">
    <source>
        <dbReference type="RuleBase" id="RU366031"/>
    </source>
</evidence>
<comment type="caution">
    <text evidence="11">The sequence shown here is derived from an EMBL/GenBank/DDBJ whole genome shotgun (WGS) entry which is preliminary data.</text>
</comment>
<dbReference type="GO" id="GO:0004852">
    <property type="term" value="F:uroporphyrinogen-III synthase activity"/>
    <property type="evidence" value="ECO:0007669"/>
    <property type="project" value="UniProtKB-UniRule"/>
</dbReference>
<evidence type="ECO:0000256" key="3">
    <source>
        <dbReference type="ARBA" id="ARBA00013109"/>
    </source>
</evidence>
<evidence type="ECO:0000256" key="1">
    <source>
        <dbReference type="ARBA" id="ARBA00004772"/>
    </source>
</evidence>
<evidence type="ECO:0000256" key="2">
    <source>
        <dbReference type="ARBA" id="ARBA00008133"/>
    </source>
</evidence>
<keyword evidence="12" id="KW-1185">Reference proteome</keyword>
<reference evidence="11 12" key="1">
    <citation type="submission" date="2015-07" db="EMBL/GenBank/DDBJ databases">
        <title>Draft genome sequence of the Amantichitinum ursilacus IGB-41, a new chitin-degrading bacterium.</title>
        <authorList>
            <person name="Kirstahler P."/>
            <person name="Guenther M."/>
            <person name="Grumaz C."/>
            <person name="Rupp S."/>
            <person name="Zibek S."/>
            <person name="Sohn K."/>
        </authorList>
    </citation>
    <scope>NUCLEOTIDE SEQUENCE [LARGE SCALE GENOMIC DNA]</scope>
    <source>
        <strain evidence="11 12">IGB-41</strain>
    </source>
</reference>
<dbReference type="GO" id="GO:0006782">
    <property type="term" value="P:protoporphyrinogen IX biosynthetic process"/>
    <property type="evidence" value="ECO:0007669"/>
    <property type="project" value="UniProtKB-UniRule"/>
</dbReference>
<dbReference type="EC" id="4.2.1.75" evidence="3 9"/>
<feature type="domain" description="Tetrapyrrole biosynthesis uroporphyrinogen III synthase" evidence="10">
    <location>
        <begin position="24"/>
        <end position="240"/>
    </location>
</feature>
<evidence type="ECO:0000313" key="11">
    <source>
        <dbReference type="EMBL" id="KPC52034.1"/>
    </source>
</evidence>
<proteinExistence type="inferred from homology"/>
<dbReference type="Proteomes" id="UP000037939">
    <property type="component" value="Unassembled WGS sequence"/>
</dbReference>
<evidence type="ECO:0000256" key="4">
    <source>
        <dbReference type="ARBA" id="ARBA00023239"/>
    </source>
</evidence>
<dbReference type="OrthoDB" id="9787650at2"/>
<gene>
    <name evidence="11" type="primary">hemD</name>
    <name evidence="11" type="ORF">WG78_13280</name>
</gene>
<dbReference type="CDD" id="cd06578">
    <property type="entry name" value="HemD"/>
    <property type="match status" value="1"/>
</dbReference>
<dbReference type="Pfam" id="PF02602">
    <property type="entry name" value="HEM4"/>
    <property type="match status" value="1"/>
</dbReference>
<name>A0A0N0XHT7_9NEIS</name>
<dbReference type="PANTHER" id="PTHR38042">
    <property type="entry name" value="UROPORPHYRINOGEN-III SYNTHASE, CHLOROPLASTIC"/>
    <property type="match status" value="1"/>
</dbReference>
<dbReference type="Gene3D" id="3.40.50.10090">
    <property type="match status" value="2"/>
</dbReference>
<comment type="similarity">
    <text evidence="2 9">Belongs to the uroporphyrinogen-III synthase family.</text>
</comment>
<evidence type="ECO:0000313" key="12">
    <source>
        <dbReference type="Proteomes" id="UP000037939"/>
    </source>
</evidence>
<dbReference type="InterPro" id="IPR003754">
    <property type="entry name" value="4pyrrol_synth_uPrphyn_synth"/>
</dbReference>
<dbReference type="STRING" id="857265.WG78_13280"/>
<evidence type="ECO:0000256" key="6">
    <source>
        <dbReference type="ARBA" id="ARBA00037589"/>
    </source>
</evidence>
<dbReference type="PATRIC" id="fig|857265.3.peg.2734"/>
<evidence type="ECO:0000256" key="5">
    <source>
        <dbReference type="ARBA" id="ARBA00023244"/>
    </source>
</evidence>
<dbReference type="InterPro" id="IPR039793">
    <property type="entry name" value="UROS/Hem4"/>
</dbReference>
<dbReference type="AlphaFoldDB" id="A0A0N0XHT7"/>
<dbReference type="UniPathway" id="UPA00251">
    <property type="reaction ID" value="UER00320"/>
</dbReference>
<dbReference type="GO" id="GO:0006780">
    <property type="term" value="P:uroporphyrinogen III biosynthetic process"/>
    <property type="evidence" value="ECO:0007669"/>
    <property type="project" value="UniProtKB-UniRule"/>
</dbReference>
<dbReference type="RefSeq" id="WP_053938307.1">
    <property type="nucleotide sequence ID" value="NZ_LAQT01000010.1"/>
</dbReference>
<comment type="catalytic activity">
    <reaction evidence="8 9">
        <text>hydroxymethylbilane = uroporphyrinogen III + H2O</text>
        <dbReference type="Rhea" id="RHEA:18965"/>
        <dbReference type="ChEBI" id="CHEBI:15377"/>
        <dbReference type="ChEBI" id="CHEBI:57308"/>
        <dbReference type="ChEBI" id="CHEBI:57845"/>
        <dbReference type="EC" id="4.2.1.75"/>
    </reaction>
</comment>
<dbReference type="PANTHER" id="PTHR38042:SF1">
    <property type="entry name" value="UROPORPHYRINOGEN-III SYNTHASE, CHLOROPLASTIC"/>
    <property type="match status" value="1"/>
</dbReference>
<dbReference type="EMBL" id="LAQT01000010">
    <property type="protein sequence ID" value="KPC52034.1"/>
    <property type="molecule type" value="Genomic_DNA"/>
</dbReference>
<evidence type="ECO:0000259" key="10">
    <source>
        <dbReference type="Pfam" id="PF02602"/>
    </source>
</evidence>
<dbReference type="InterPro" id="IPR036108">
    <property type="entry name" value="4pyrrol_syn_uPrphyn_synt_sf"/>
</dbReference>
<comment type="function">
    <text evidence="6 9">Catalyzes cyclization of the linear tetrapyrrole, hydroxymethylbilane, to the macrocyclic uroporphyrinogen III.</text>
</comment>
<sequence length="259" mass="27616">MSLALQGRRLWVTRPQAQADPLCDLLQQAGATPVRVPLLQILPPEDPQVLHAALARLGDYAVAIAISPSALDSVFAQLGEQAWPADVPLAVVGPGSARRARELGLRDEQIICPATQFDSEGLLAEAAFAPEVIQGQRVLILRGNGGREVLAQTLIARGAQVDIVSAYRRLPPQLDAATLARLLDAGCDGIIVSSSEAAAYLFTQSGAALVQRLQSMQYFTPHPRIAAVLAHHGASRHVLTEAGDQGIVNTLCRHFNRTP</sequence>